<dbReference type="Gene3D" id="1.10.443.10">
    <property type="entry name" value="Intergrase catalytic core"/>
    <property type="match status" value="1"/>
</dbReference>
<dbReference type="GO" id="GO:0003677">
    <property type="term" value="F:DNA binding"/>
    <property type="evidence" value="ECO:0007669"/>
    <property type="project" value="InterPro"/>
</dbReference>
<organism evidence="3">
    <name type="scientific">Streptomyces sp. R33</name>
    <dbReference type="NCBI Taxonomy" id="3238629"/>
    <lineage>
        <taxon>Bacteria</taxon>
        <taxon>Bacillati</taxon>
        <taxon>Actinomycetota</taxon>
        <taxon>Actinomycetes</taxon>
        <taxon>Kitasatosporales</taxon>
        <taxon>Streptomycetaceae</taxon>
        <taxon>Streptomyces</taxon>
    </lineage>
</organism>
<dbReference type="SUPFAM" id="SSF56349">
    <property type="entry name" value="DNA breaking-rejoining enzymes"/>
    <property type="match status" value="1"/>
</dbReference>
<dbReference type="GO" id="GO:0015074">
    <property type="term" value="P:DNA integration"/>
    <property type="evidence" value="ECO:0007669"/>
    <property type="project" value="InterPro"/>
</dbReference>
<protein>
    <submittedName>
        <fullName evidence="3">Tyrosine-type recombinase/integrase</fullName>
    </submittedName>
</protein>
<evidence type="ECO:0000313" key="3">
    <source>
        <dbReference type="EMBL" id="XDV61630.1"/>
    </source>
</evidence>
<dbReference type="RefSeq" id="WP_369776400.1">
    <property type="nucleotide sequence ID" value="NZ_CP165727.1"/>
</dbReference>
<proteinExistence type="predicted"/>
<keyword evidence="1" id="KW-0233">DNA recombination</keyword>
<feature type="domain" description="Tyr recombinase" evidence="2">
    <location>
        <begin position="1"/>
        <end position="95"/>
    </location>
</feature>
<dbReference type="EMBL" id="CP165727">
    <property type="protein sequence ID" value="XDV61630.1"/>
    <property type="molecule type" value="Genomic_DNA"/>
</dbReference>
<dbReference type="InterPro" id="IPR011010">
    <property type="entry name" value="DNA_brk_join_enz"/>
</dbReference>
<dbReference type="InterPro" id="IPR013762">
    <property type="entry name" value="Integrase-like_cat_sf"/>
</dbReference>
<sequence length="108" mass="12291">MRHAHGPALWPSERGLRIGLQRLDSRFATYRDALGLDPALEFHSLRRSYITHLIEDGYDPLFVQQQVGHEYASTTAIYTCVSSDFRTRTLRRALDATVEAAMRPGRTS</sequence>
<dbReference type="GO" id="GO:0006310">
    <property type="term" value="P:DNA recombination"/>
    <property type="evidence" value="ECO:0007669"/>
    <property type="project" value="UniProtKB-KW"/>
</dbReference>
<gene>
    <name evidence="3" type="ORF">AB5J51_00860</name>
</gene>
<evidence type="ECO:0000256" key="1">
    <source>
        <dbReference type="ARBA" id="ARBA00023172"/>
    </source>
</evidence>
<dbReference type="PROSITE" id="PS51898">
    <property type="entry name" value="TYR_RECOMBINASE"/>
    <property type="match status" value="1"/>
</dbReference>
<dbReference type="InterPro" id="IPR002104">
    <property type="entry name" value="Integrase_catalytic"/>
</dbReference>
<reference evidence="3" key="1">
    <citation type="submission" date="2024-08" db="EMBL/GenBank/DDBJ databases">
        <authorList>
            <person name="Yu S.T."/>
        </authorList>
    </citation>
    <scope>NUCLEOTIDE SEQUENCE</scope>
    <source>
        <strain evidence="3">R33</strain>
    </source>
</reference>
<name>A0AB39XWR0_9ACTN</name>
<dbReference type="AlphaFoldDB" id="A0AB39XWR0"/>
<evidence type="ECO:0000259" key="2">
    <source>
        <dbReference type="PROSITE" id="PS51898"/>
    </source>
</evidence>
<accession>A0AB39XWR0</accession>
<dbReference type="Pfam" id="PF00589">
    <property type="entry name" value="Phage_integrase"/>
    <property type="match status" value="1"/>
</dbReference>